<reference evidence="1" key="1">
    <citation type="submission" date="2014-09" db="EMBL/GenBank/DDBJ databases">
        <authorList>
            <person name="Magalhaes I.L.F."/>
            <person name="Oliveira U."/>
            <person name="Santos F.R."/>
            <person name="Vidigal T.H.D.A."/>
            <person name="Brescovit A.D."/>
            <person name="Santos A.J."/>
        </authorList>
    </citation>
    <scope>NUCLEOTIDE SEQUENCE</scope>
    <source>
        <tissue evidence="1">Shoot tissue taken approximately 20 cm above the soil surface</tissue>
    </source>
</reference>
<dbReference type="EMBL" id="GBRH01197239">
    <property type="protein sequence ID" value="JAE00657.1"/>
    <property type="molecule type" value="Transcribed_RNA"/>
</dbReference>
<organism evidence="1">
    <name type="scientific">Arundo donax</name>
    <name type="common">Giant reed</name>
    <name type="synonym">Donax arundinaceus</name>
    <dbReference type="NCBI Taxonomy" id="35708"/>
    <lineage>
        <taxon>Eukaryota</taxon>
        <taxon>Viridiplantae</taxon>
        <taxon>Streptophyta</taxon>
        <taxon>Embryophyta</taxon>
        <taxon>Tracheophyta</taxon>
        <taxon>Spermatophyta</taxon>
        <taxon>Magnoliopsida</taxon>
        <taxon>Liliopsida</taxon>
        <taxon>Poales</taxon>
        <taxon>Poaceae</taxon>
        <taxon>PACMAD clade</taxon>
        <taxon>Arundinoideae</taxon>
        <taxon>Arundineae</taxon>
        <taxon>Arundo</taxon>
    </lineage>
</organism>
<name>A0A0A9EKQ2_ARUDO</name>
<proteinExistence type="predicted"/>
<dbReference type="AlphaFoldDB" id="A0A0A9EKQ2"/>
<accession>A0A0A9EKQ2</accession>
<sequence length="36" mass="4015">MFSGVHTISAIVSRILPLFSGTCTSLRKELHRSQIQ</sequence>
<protein>
    <submittedName>
        <fullName evidence="1">Uncharacterized protein</fullName>
    </submittedName>
</protein>
<evidence type="ECO:0000313" key="1">
    <source>
        <dbReference type="EMBL" id="JAE00657.1"/>
    </source>
</evidence>
<reference evidence="1" key="2">
    <citation type="journal article" date="2015" name="Data Brief">
        <title>Shoot transcriptome of the giant reed, Arundo donax.</title>
        <authorList>
            <person name="Barrero R.A."/>
            <person name="Guerrero F.D."/>
            <person name="Moolhuijzen P."/>
            <person name="Goolsby J.A."/>
            <person name="Tidwell J."/>
            <person name="Bellgard S.E."/>
            <person name="Bellgard M.I."/>
        </authorList>
    </citation>
    <scope>NUCLEOTIDE SEQUENCE</scope>
    <source>
        <tissue evidence="1">Shoot tissue taken approximately 20 cm above the soil surface</tissue>
    </source>
</reference>